<accession>A0A1E1WH81</accession>
<evidence type="ECO:0000256" key="1">
    <source>
        <dbReference type="ARBA" id="ARBA00004370"/>
    </source>
</evidence>
<name>A0A1E1WH81_PECGO</name>
<evidence type="ECO:0000256" key="5">
    <source>
        <dbReference type="ARBA" id="ARBA00022889"/>
    </source>
</evidence>
<dbReference type="GO" id="GO:0016020">
    <property type="term" value="C:membrane"/>
    <property type="evidence" value="ECO:0007669"/>
    <property type="project" value="UniProtKB-SubCell"/>
</dbReference>
<evidence type="ECO:0000256" key="6">
    <source>
        <dbReference type="ARBA" id="ARBA00022989"/>
    </source>
</evidence>
<feature type="domain" description="Cadherin" evidence="9">
    <location>
        <begin position="15"/>
        <end position="124"/>
    </location>
</feature>
<dbReference type="PRINTS" id="PR00205">
    <property type="entry name" value="CADHERIN"/>
</dbReference>
<evidence type="ECO:0000256" key="4">
    <source>
        <dbReference type="ARBA" id="ARBA00022837"/>
    </source>
</evidence>
<dbReference type="AlphaFoldDB" id="A0A1E1WH81"/>
<gene>
    <name evidence="10" type="ORF">g.18390</name>
</gene>
<organism evidence="10">
    <name type="scientific">Pectinophora gossypiella</name>
    <name type="common">Cotton pink bollworm</name>
    <name type="synonym">Depressaria gossypiella</name>
    <dbReference type="NCBI Taxonomy" id="13191"/>
    <lineage>
        <taxon>Eukaryota</taxon>
        <taxon>Metazoa</taxon>
        <taxon>Ecdysozoa</taxon>
        <taxon>Arthropoda</taxon>
        <taxon>Hexapoda</taxon>
        <taxon>Insecta</taxon>
        <taxon>Pterygota</taxon>
        <taxon>Neoptera</taxon>
        <taxon>Endopterygota</taxon>
        <taxon>Lepidoptera</taxon>
        <taxon>Glossata</taxon>
        <taxon>Ditrysia</taxon>
        <taxon>Gelechioidea</taxon>
        <taxon>Gelechiidae</taxon>
        <taxon>Apatetrinae</taxon>
        <taxon>Pectinophora</taxon>
    </lineage>
</organism>
<dbReference type="EMBL" id="GDQN01004788">
    <property type="protein sequence ID" value="JAT86266.1"/>
    <property type="molecule type" value="Transcribed_RNA"/>
</dbReference>
<keyword evidence="7" id="KW-0472">Membrane</keyword>
<dbReference type="Pfam" id="PF00028">
    <property type="entry name" value="Cadherin"/>
    <property type="match status" value="1"/>
</dbReference>
<evidence type="ECO:0000256" key="8">
    <source>
        <dbReference type="PROSITE-ProRule" id="PRU00043"/>
    </source>
</evidence>
<dbReference type="GO" id="GO:0005911">
    <property type="term" value="C:cell-cell junction"/>
    <property type="evidence" value="ECO:0007669"/>
    <property type="project" value="TreeGrafter"/>
</dbReference>
<dbReference type="SUPFAM" id="SSF49313">
    <property type="entry name" value="Cadherin-like"/>
    <property type="match status" value="1"/>
</dbReference>
<feature type="non-terminal residue" evidence="10">
    <location>
        <position position="151"/>
    </location>
</feature>
<evidence type="ECO:0000256" key="7">
    <source>
        <dbReference type="ARBA" id="ARBA00023136"/>
    </source>
</evidence>
<keyword evidence="2" id="KW-0812">Transmembrane</keyword>
<protein>
    <recommendedName>
        <fullName evidence="9">Cadherin domain-containing protein</fullName>
    </recommendedName>
</protein>
<evidence type="ECO:0000259" key="9">
    <source>
        <dbReference type="PROSITE" id="PS50268"/>
    </source>
</evidence>
<dbReference type="PANTHER" id="PTHR24025:SF23">
    <property type="entry name" value="NEURAL-CADHERIN"/>
    <property type="match status" value="1"/>
</dbReference>
<dbReference type="GO" id="GO:0007156">
    <property type="term" value="P:homophilic cell adhesion via plasma membrane adhesion molecules"/>
    <property type="evidence" value="ECO:0007669"/>
    <property type="project" value="InterPro"/>
</dbReference>
<dbReference type="PROSITE" id="PS50268">
    <property type="entry name" value="CADHERIN_2"/>
    <property type="match status" value="1"/>
</dbReference>
<evidence type="ECO:0000256" key="3">
    <source>
        <dbReference type="ARBA" id="ARBA00022737"/>
    </source>
</evidence>
<evidence type="ECO:0000313" key="10">
    <source>
        <dbReference type="EMBL" id="JAT86266.1"/>
    </source>
</evidence>
<reference evidence="10" key="1">
    <citation type="submission" date="2015-09" db="EMBL/GenBank/DDBJ databases">
        <title>De novo assembly of Pectinophora gossypiella (Pink Bollworm) gut transcriptome.</title>
        <authorList>
            <person name="Tassone E.E."/>
        </authorList>
    </citation>
    <scope>NUCLEOTIDE SEQUENCE</scope>
</reference>
<keyword evidence="6" id="KW-1133">Transmembrane helix</keyword>
<proteinExistence type="predicted"/>
<keyword evidence="3" id="KW-0677">Repeat</keyword>
<dbReference type="GO" id="GO:0009653">
    <property type="term" value="P:anatomical structure morphogenesis"/>
    <property type="evidence" value="ECO:0007669"/>
    <property type="project" value="UniProtKB-ARBA"/>
</dbReference>
<keyword evidence="5" id="KW-0130">Cell adhesion</keyword>
<dbReference type="GO" id="GO:0005509">
    <property type="term" value="F:calcium ion binding"/>
    <property type="evidence" value="ECO:0007669"/>
    <property type="project" value="UniProtKB-UniRule"/>
</dbReference>
<evidence type="ECO:0000256" key="2">
    <source>
        <dbReference type="ARBA" id="ARBA00022692"/>
    </source>
</evidence>
<dbReference type="SMART" id="SM00112">
    <property type="entry name" value="CA"/>
    <property type="match status" value="1"/>
</dbReference>
<keyword evidence="4 8" id="KW-0106">Calcium</keyword>
<dbReference type="OrthoDB" id="6252479at2759"/>
<dbReference type="PANTHER" id="PTHR24025">
    <property type="entry name" value="DESMOGLEIN FAMILY MEMBER"/>
    <property type="match status" value="1"/>
</dbReference>
<feature type="non-terminal residue" evidence="10">
    <location>
        <position position="1"/>
    </location>
</feature>
<dbReference type="GO" id="GO:0060429">
    <property type="term" value="P:epithelium development"/>
    <property type="evidence" value="ECO:0007669"/>
    <property type="project" value="UniProtKB-ARBA"/>
</dbReference>
<dbReference type="InterPro" id="IPR015919">
    <property type="entry name" value="Cadherin-like_sf"/>
</dbReference>
<dbReference type="FunFam" id="2.60.40.60:FF:000020">
    <property type="entry name" value="Dachsous cadherin-related 1b"/>
    <property type="match status" value="1"/>
</dbReference>
<dbReference type="InterPro" id="IPR050971">
    <property type="entry name" value="Cadherin-domain_protein"/>
</dbReference>
<dbReference type="InterPro" id="IPR002126">
    <property type="entry name" value="Cadherin-like_dom"/>
</dbReference>
<dbReference type="CDD" id="cd11304">
    <property type="entry name" value="Cadherin_repeat"/>
    <property type="match status" value="1"/>
</dbReference>
<dbReference type="Gene3D" id="2.60.40.60">
    <property type="entry name" value="Cadherins"/>
    <property type="match status" value="1"/>
</dbReference>
<comment type="subcellular location">
    <subcellularLocation>
        <location evidence="1">Membrane</location>
    </subcellularLocation>
</comment>
<sequence length="151" mass="15840">TLQLTDVNDCAPDLDRDLYRAAVSEAAALGDLVLVVHATDNDTGANGEVMYSLSRAAGGDNESLALFSIDPESGAVRVAAPLDAELRSQHHLIVTAADKGRPSLHTTAHLFITVDDVNDSEPRLERAVVSALVSVEAARGTAVARVAAWDP</sequence>